<reference evidence="3 4" key="1">
    <citation type="submission" date="2016-02" db="EMBL/GenBank/DDBJ databases">
        <title>Genome analysis of coral dinoflagellate symbionts highlights evolutionary adaptations to a symbiotic lifestyle.</title>
        <authorList>
            <person name="Aranda M."/>
            <person name="Li Y."/>
            <person name="Liew Y.J."/>
            <person name="Baumgarten S."/>
            <person name="Simakov O."/>
            <person name="Wilson M."/>
            <person name="Piel J."/>
            <person name="Ashoor H."/>
            <person name="Bougouffa S."/>
            <person name="Bajic V.B."/>
            <person name="Ryu T."/>
            <person name="Ravasi T."/>
            <person name="Bayer T."/>
            <person name="Micklem G."/>
            <person name="Kim H."/>
            <person name="Bhak J."/>
            <person name="Lajeunesse T.C."/>
            <person name="Voolstra C.R."/>
        </authorList>
    </citation>
    <scope>NUCLEOTIDE SEQUENCE [LARGE SCALE GENOMIC DNA]</scope>
    <source>
        <strain evidence="3 4">CCMP2467</strain>
    </source>
</reference>
<organism evidence="3 4">
    <name type="scientific">Symbiodinium microadriaticum</name>
    <name type="common">Dinoflagellate</name>
    <name type="synonym">Zooxanthella microadriatica</name>
    <dbReference type="NCBI Taxonomy" id="2951"/>
    <lineage>
        <taxon>Eukaryota</taxon>
        <taxon>Sar</taxon>
        <taxon>Alveolata</taxon>
        <taxon>Dinophyceae</taxon>
        <taxon>Suessiales</taxon>
        <taxon>Symbiodiniaceae</taxon>
        <taxon>Symbiodinium</taxon>
    </lineage>
</organism>
<feature type="compositionally biased region" description="Basic and acidic residues" evidence="1">
    <location>
        <begin position="76"/>
        <end position="91"/>
    </location>
</feature>
<keyword evidence="2" id="KW-0732">Signal</keyword>
<name>A0A1Q9F5V8_SYMMI</name>
<feature type="region of interest" description="Disordered" evidence="1">
    <location>
        <begin position="68"/>
        <end position="97"/>
    </location>
</feature>
<feature type="chain" id="PRO_5012367367" evidence="2">
    <location>
        <begin position="25"/>
        <end position="114"/>
    </location>
</feature>
<gene>
    <name evidence="3" type="ORF">AK812_SmicGene726</name>
</gene>
<evidence type="ECO:0000313" key="3">
    <source>
        <dbReference type="EMBL" id="OLQ15060.1"/>
    </source>
</evidence>
<evidence type="ECO:0000256" key="1">
    <source>
        <dbReference type="SAM" id="MobiDB-lite"/>
    </source>
</evidence>
<evidence type="ECO:0000313" key="4">
    <source>
        <dbReference type="Proteomes" id="UP000186817"/>
    </source>
</evidence>
<dbReference type="EMBL" id="LSRX01000007">
    <property type="protein sequence ID" value="OLQ15060.1"/>
    <property type="molecule type" value="Genomic_DNA"/>
</dbReference>
<dbReference type="OrthoDB" id="10299157at2759"/>
<dbReference type="Proteomes" id="UP000186817">
    <property type="component" value="Unassembled WGS sequence"/>
</dbReference>
<protein>
    <submittedName>
        <fullName evidence="3">Uncharacterized protein</fullName>
    </submittedName>
</protein>
<feature type="signal peptide" evidence="2">
    <location>
        <begin position="1"/>
        <end position="24"/>
    </location>
</feature>
<keyword evidence="4" id="KW-1185">Reference proteome</keyword>
<evidence type="ECO:0000256" key="2">
    <source>
        <dbReference type="SAM" id="SignalP"/>
    </source>
</evidence>
<sequence>MWSCLAVVMLAGDWSCWLWSRVTGRAGRVGDWMWSLLGASEREETGGAVEPAPGKQGANGLISGFSGRYQASDPETLEHHEGKFRTSKPEGGHASALPQSRKALAKLHELKACP</sequence>
<comment type="caution">
    <text evidence="3">The sequence shown here is derived from an EMBL/GenBank/DDBJ whole genome shotgun (WGS) entry which is preliminary data.</text>
</comment>
<dbReference type="AlphaFoldDB" id="A0A1Q9F5V8"/>
<accession>A0A1Q9F5V8</accession>
<proteinExistence type="predicted"/>